<dbReference type="RefSeq" id="WP_113617459.1">
    <property type="nucleotide sequence ID" value="NZ_QFFJ01000002.1"/>
</dbReference>
<name>A0A365XQT3_9BACT</name>
<evidence type="ECO:0008006" key="3">
    <source>
        <dbReference type="Google" id="ProtNLM"/>
    </source>
</evidence>
<dbReference type="AlphaFoldDB" id="A0A365XQT3"/>
<dbReference type="OrthoDB" id="654644at2"/>
<dbReference type="PROSITE" id="PS51257">
    <property type="entry name" value="PROKAR_LIPOPROTEIN"/>
    <property type="match status" value="1"/>
</dbReference>
<comment type="caution">
    <text evidence="1">The sequence shown here is derived from an EMBL/GenBank/DDBJ whole genome shotgun (WGS) entry which is preliminary data.</text>
</comment>
<dbReference type="EMBL" id="QFFJ01000002">
    <property type="protein sequence ID" value="RBL88713.1"/>
    <property type="molecule type" value="Genomic_DNA"/>
</dbReference>
<organism evidence="1 2">
    <name type="scientific">Chitinophaga flava</name>
    <dbReference type="NCBI Taxonomy" id="2259036"/>
    <lineage>
        <taxon>Bacteria</taxon>
        <taxon>Pseudomonadati</taxon>
        <taxon>Bacteroidota</taxon>
        <taxon>Chitinophagia</taxon>
        <taxon>Chitinophagales</taxon>
        <taxon>Chitinophagaceae</taxon>
        <taxon>Chitinophaga</taxon>
    </lineage>
</organism>
<protein>
    <recommendedName>
        <fullName evidence="3">DUF4595 domain-containing protein</fullName>
    </recommendedName>
</protein>
<reference evidence="1 2" key="1">
    <citation type="submission" date="2018-05" db="EMBL/GenBank/DDBJ databases">
        <title>Chitinophaga sp. K3CV102501T nov., isolated from isolated from a monsoon evergreen broad-leaved forest soil.</title>
        <authorList>
            <person name="Lv Y."/>
        </authorList>
    </citation>
    <scope>NUCLEOTIDE SEQUENCE [LARGE SCALE GENOMIC DNA]</scope>
    <source>
        <strain evidence="1 2">GDMCC 1.1325</strain>
    </source>
</reference>
<dbReference type="Proteomes" id="UP000253410">
    <property type="component" value="Unassembled WGS sequence"/>
</dbReference>
<gene>
    <name evidence="1" type="ORF">DF182_19290</name>
</gene>
<evidence type="ECO:0000313" key="2">
    <source>
        <dbReference type="Proteomes" id="UP000253410"/>
    </source>
</evidence>
<evidence type="ECO:0000313" key="1">
    <source>
        <dbReference type="EMBL" id="RBL88713.1"/>
    </source>
</evidence>
<sequence length="294" mass="33910">MYGTLKKYVLIALLFTVSACQCKKENVDPPAPPAPPQDTYLVTSIRINGIPKDSLVYNNQQQLIERWDYNTSFHQWQNYISFIYAADGYLKTALYYNENDNSLKSRSQKDSLAWTAGRVTIYTTYYRELGEAVSGYDTSTLQINNSRLLSLAGSKDTFYLNIGVFGEKVEYEEYLYQQQDISHFTGLNYINIRGGQLVKDAYSYDMRYNSQINPLFRYLAKNPILLRKVTADLQDIVRRGYPFLASEHYVTSIRSAAADMPVTYYTPDTLKYPLEQILPSSNKISYRYKIIKAP</sequence>
<accession>A0A365XQT3</accession>
<keyword evidence="2" id="KW-1185">Reference proteome</keyword>
<proteinExistence type="predicted"/>